<feature type="compositionally biased region" description="Low complexity" evidence="1">
    <location>
        <begin position="1457"/>
        <end position="1472"/>
    </location>
</feature>
<keyword evidence="2" id="KW-0472">Membrane</keyword>
<dbReference type="InterPro" id="IPR024983">
    <property type="entry name" value="CHAT_dom"/>
</dbReference>
<feature type="compositionally biased region" description="Low complexity" evidence="1">
    <location>
        <begin position="671"/>
        <end position="687"/>
    </location>
</feature>
<evidence type="ECO:0000256" key="2">
    <source>
        <dbReference type="SAM" id="Phobius"/>
    </source>
</evidence>
<dbReference type="OrthoDB" id="1930487at2759"/>
<dbReference type="InterPro" id="IPR049052">
    <property type="entry name" value="nSTAND1"/>
</dbReference>
<feature type="region of interest" description="Disordered" evidence="1">
    <location>
        <begin position="943"/>
        <end position="987"/>
    </location>
</feature>
<keyword evidence="2" id="KW-1133">Transmembrane helix</keyword>
<feature type="transmembrane region" description="Helical" evidence="2">
    <location>
        <begin position="1894"/>
        <end position="1917"/>
    </location>
</feature>
<proteinExistence type="predicted"/>
<dbReference type="Pfam" id="PF20703">
    <property type="entry name" value="nSTAND1"/>
    <property type="match status" value="1"/>
</dbReference>
<dbReference type="EMBL" id="JAGTXO010000002">
    <property type="protein sequence ID" value="KAG8469465.1"/>
    <property type="molecule type" value="Genomic_DNA"/>
</dbReference>
<feature type="compositionally biased region" description="Low complexity" evidence="1">
    <location>
        <begin position="943"/>
        <end position="968"/>
    </location>
</feature>
<feature type="compositionally biased region" description="Polar residues" evidence="1">
    <location>
        <begin position="828"/>
        <end position="839"/>
    </location>
</feature>
<evidence type="ECO:0000313" key="5">
    <source>
        <dbReference type="Proteomes" id="UP000751190"/>
    </source>
</evidence>
<feature type="domain" description="AAA+ ATPase" evidence="3">
    <location>
        <begin position="441"/>
        <end position="584"/>
    </location>
</feature>
<dbReference type="SMART" id="SM00382">
    <property type="entry name" value="AAA"/>
    <property type="match status" value="2"/>
</dbReference>
<dbReference type="SUPFAM" id="SSF52540">
    <property type="entry name" value="P-loop containing nucleoside triphosphate hydrolases"/>
    <property type="match status" value="2"/>
</dbReference>
<feature type="region of interest" description="Disordered" evidence="1">
    <location>
        <begin position="1628"/>
        <end position="1666"/>
    </location>
</feature>
<dbReference type="Gene3D" id="3.40.50.300">
    <property type="entry name" value="P-loop containing nucleotide triphosphate hydrolases"/>
    <property type="match status" value="2"/>
</dbReference>
<reference evidence="4" key="1">
    <citation type="submission" date="2021-05" db="EMBL/GenBank/DDBJ databases">
        <title>The genome of the haptophyte Pavlova lutheri (Diacronema luteri, Pavlovales) - a model for lipid biosynthesis in eukaryotic algae.</title>
        <authorList>
            <person name="Hulatt C.J."/>
            <person name="Posewitz M.C."/>
        </authorList>
    </citation>
    <scope>NUCLEOTIDE SEQUENCE</scope>
    <source>
        <strain evidence="4">NIVA-4/92</strain>
    </source>
</reference>
<dbReference type="OMA" id="QHEIFTH"/>
<dbReference type="CDD" id="cd00009">
    <property type="entry name" value="AAA"/>
    <property type="match status" value="1"/>
</dbReference>
<keyword evidence="2" id="KW-0812">Transmembrane</keyword>
<feature type="compositionally biased region" description="Low complexity" evidence="1">
    <location>
        <begin position="792"/>
        <end position="807"/>
    </location>
</feature>
<protein>
    <recommendedName>
        <fullName evidence="3">AAA+ ATPase domain-containing protein</fullName>
    </recommendedName>
</protein>
<dbReference type="PANTHER" id="PTHR47691:SF3">
    <property type="entry name" value="HTH-TYPE TRANSCRIPTIONAL REGULATOR RV0890C-RELATED"/>
    <property type="match status" value="1"/>
</dbReference>
<dbReference type="PANTHER" id="PTHR47691">
    <property type="entry name" value="REGULATOR-RELATED"/>
    <property type="match status" value="1"/>
</dbReference>
<feature type="region of interest" description="Disordered" evidence="1">
    <location>
        <begin position="741"/>
        <end position="859"/>
    </location>
</feature>
<dbReference type="InterPro" id="IPR027417">
    <property type="entry name" value="P-loop_NTPase"/>
</dbReference>
<organism evidence="4 5">
    <name type="scientific">Diacronema lutheri</name>
    <name type="common">Unicellular marine alga</name>
    <name type="synonym">Monochrysis lutheri</name>
    <dbReference type="NCBI Taxonomy" id="2081491"/>
    <lineage>
        <taxon>Eukaryota</taxon>
        <taxon>Haptista</taxon>
        <taxon>Haptophyta</taxon>
        <taxon>Pavlovophyceae</taxon>
        <taxon>Pavlovales</taxon>
        <taxon>Pavlovaceae</taxon>
        <taxon>Diacronema</taxon>
    </lineage>
</organism>
<feature type="compositionally biased region" description="Low complexity" evidence="1">
    <location>
        <begin position="840"/>
        <end position="859"/>
    </location>
</feature>
<accession>A0A8J5Y179</accession>
<feature type="domain" description="AAA+ ATPase" evidence="3">
    <location>
        <begin position="1271"/>
        <end position="1376"/>
    </location>
</feature>
<feature type="region of interest" description="Disordered" evidence="1">
    <location>
        <begin position="671"/>
        <end position="692"/>
    </location>
</feature>
<dbReference type="Proteomes" id="UP000751190">
    <property type="component" value="Unassembled WGS sequence"/>
</dbReference>
<evidence type="ECO:0000259" key="3">
    <source>
        <dbReference type="SMART" id="SM00382"/>
    </source>
</evidence>
<feature type="region of interest" description="Disordered" evidence="1">
    <location>
        <begin position="121"/>
        <end position="141"/>
    </location>
</feature>
<feature type="region of interest" description="Disordered" evidence="1">
    <location>
        <begin position="1454"/>
        <end position="1482"/>
    </location>
</feature>
<feature type="compositionally biased region" description="Low complexity" evidence="1">
    <location>
        <begin position="743"/>
        <end position="753"/>
    </location>
</feature>
<evidence type="ECO:0000256" key="1">
    <source>
        <dbReference type="SAM" id="MobiDB-lite"/>
    </source>
</evidence>
<dbReference type="Pfam" id="PF13191">
    <property type="entry name" value="AAA_16"/>
    <property type="match status" value="1"/>
</dbReference>
<name>A0A8J5Y179_DIALT</name>
<gene>
    <name evidence="4" type="ORF">KFE25_005920</name>
</gene>
<keyword evidence="5" id="KW-1185">Reference proteome</keyword>
<dbReference type="InterPro" id="IPR003593">
    <property type="entry name" value="AAA+_ATPase"/>
</dbReference>
<evidence type="ECO:0000313" key="4">
    <source>
        <dbReference type="EMBL" id="KAG8469465.1"/>
    </source>
</evidence>
<comment type="caution">
    <text evidence="4">The sequence shown here is derived from an EMBL/GenBank/DDBJ whole genome shotgun (WGS) entry which is preliminary data.</text>
</comment>
<dbReference type="InterPro" id="IPR041664">
    <property type="entry name" value="AAA_16"/>
</dbReference>
<sequence>MPPVNPAGAAPDEVAEEGGGAVVLRYRFAAQSVDQCHAFVFRAPAARVTAAELRPLLERDGASGFGEQLRFWSDAFGGWLGVEEAGVDMRTLPTTVNPSTGERVRLLTLLLEEMAQPADRLDRPTAAALSTTPNNTEDVHSLEGDAVTPAHFAYLDLAVLSANPLVFVHERQYHPLDHSSGALDFKGEWSLLRSMLRRTGKRVCTRVDIASTGLLSEVLMQQPRCLYLVCHADYAPPAGGGSPTLHLSLEDASGVCDSVSLDRLKALLRAGPEARQSEPSDEEDESPLAGVSVVVLGACHSLDAGRAFVAAGCKHVVAIASDAKVLDDDAALFARHFLFALFQGQSVRSAFERGKGVVASAANPRVSEPTNQRAFEAEKIVLLPEGAPHDERPMSALLRGELFEVNPLPALEPPTVPSPFVGRALEVQALVRMLRRRRQSEVRLVTLWGERGVGKTALSKAVAQFLWQRRHLQDGAAFVELSGVSSEEMALGALGDALDMEFGRWKDASRALHRWHGVVVLDGVDELLQALPAIVQRMVSAVLHGSQLQVIVTSCVPLSTAIGAEMAVEHPVRIDKLHELDAARLLHALVSDALPAHLRGTANLRALAQHEIFTHLDGLPRRIAQTAPHIRQGMSLRALLARLKLDSAAAAAHAPTDHVLPITRAQSLSARASPGAGAGVAPGAPAAAEPPPVHKAESEAHAAAHARQAYAVAAAHARTGGARAPAGTAIAQLNGTPVPPLATSPAIAARPSPIAAPPGAPGGNGADERASSAPRPAGARVREPAPTPARAPAPAASSVGGASVAPGGTRRTGHATAAERPLSPPSLEHSQPSSQSITTADSDSAAEAPAGSPAGGSAELWSRSGVQRLARVSFEGARTLHVTTRPIPPSTLDECVECSRATPERVPAGPDDGRTCAFFFVEPLVTRGALRLAHAPARAPELAEPADVPTAAPSGAAAAVAGGTDASPMPGGAPMSQPLDRSNGNAELQPVPDTGAAGCWRAAWRSASRALAHAHVACAVELQPASASTLRGAIERGLPLVYVLPPALSCDADGALPIELNGCGELGWLPPGAVAGWVGPPARRTRLAVLWAAGSAPLARALAAVGVRAVVCLRKPLGGVLAASFAAALMSALLGGAPIGAAFAVALAALPACAREALCLELADADASAQRLFDTHPPAGPFIDRTPALARTNLLHDPYAPDSDGSCMRSAGSAAAAPASARALGAPAAACGAGGRGSSADEGEGEDGQGDDATLIGRRVAIHQLVRSCVQHHLTALYGTSGVGKSAVAKGAASYARARRLFPGGSYVADMRGVTSTKELCAIIAKTLGVLDDVDGGADGAAAGRTAAAAASTRQQRIGATLRERGRTLLVLDRCESAVQQCSKPLCWFLQQLCGLSSAAIVITSQLPLPEDADALFGHNVSVGEVELGALHANEAAQLLADAMRRYGRPITAAQLGAPDARPSSAGAAARAGADDSTDPAPRAMAEHARLVDLLAARPALAEARWLPKEMLAVARALGADRALALDDALGRERERRSGARASLLGERALPAAGRLSLRSNVSVENGLSRMRSDGQLRASVSHASSLFALTAGLVLDTTNGGAAGSARLPRRHDARAVPFRRAALPAVSASGGVPQPTASPPPADDATAPLAGGSAGAPGQRGAYDGGQREAAACARGANGAAPMSVPLPLLSPPAVAGGQAAAGCCAPTPPMVRVPSRPSRGSFCQLAAMPEDGEASGYADGQPRPPDAAMPAALVREVSGGSAHSAEPEQLKLIGEEPAVSTARTPAMSRARPPDGAAPASAELRVPRETLKFFAEQLLPKLLELTHICAGDEARAALLGGGGGGGGGVAGVAHAQPPAPPAPHGRRDGGLPPARLATRAELRALEDKVAQLHVLAAGLGAVAVGVLALAASVALRRR</sequence>
<dbReference type="Pfam" id="PF12770">
    <property type="entry name" value="CHAT"/>
    <property type="match status" value="1"/>
</dbReference>